<reference evidence="3 4" key="1">
    <citation type="submission" date="2020-07" db="EMBL/GenBank/DDBJ databases">
        <title>Sequencing the genomes of 1000 actinobacteria strains.</title>
        <authorList>
            <person name="Klenk H.-P."/>
        </authorList>
    </citation>
    <scope>NUCLEOTIDE SEQUENCE [LARGE SCALE GENOMIC DNA]</scope>
    <source>
        <strain evidence="3 4">DSM 21350</strain>
    </source>
</reference>
<feature type="transmembrane region" description="Helical" evidence="1">
    <location>
        <begin position="30"/>
        <end position="59"/>
    </location>
</feature>
<dbReference type="RefSeq" id="WP_179664110.1">
    <property type="nucleotide sequence ID" value="NZ_JACCBG010000001.1"/>
</dbReference>
<keyword evidence="4" id="KW-1185">Reference proteome</keyword>
<evidence type="ECO:0000313" key="4">
    <source>
        <dbReference type="Proteomes" id="UP000535511"/>
    </source>
</evidence>
<feature type="transmembrane region" description="Helical" evidence="1">
    <location>
        <begin position="278"/>
        <end position="299"/>
    </location>
</feature>
<protein>
    <recommendedName>
        <fullName evidence="2">CAAX prenyl protease 2/Lysostaphin resistance protein A-like domain-containing protein</fullName>
    </recommendedName>
</protein>
<feature type="transmembrane region" description="Helical" evidence="1">
    <location>
        <begin position="79"/>
        <end position="98"/>
    </location>
</feature>
<comment type="caution">
    <text evidence="3">The sequence shown here is derived from an EMBL/GenBank/DDBJ whole genome shotgun (WGS) entry which is preliminary data.</text>
</comment>
<dbReference type="InterPro" id="IPR052710">
    <property type="entry name" value="CAAX_protease"/>
</dbReference>
<dbReference type="AlphaFoldDB" id="A0A7Y9E780"/>
<proteinExistence type="predicted"/>
<dbReference type="GO" id="GO:0080120">
    <property type="term" value="P:CAAX-box protein maturation"/>
    <property type="evidence" value="ECO:0007669"/>
    <property type="project" value="UniProtKB-ARBA"/>
</dbReference>
<accession>A0A7Y9E780</accession>
<dbReference type="Pfam" id="PF02517">
    <property type="entry name" value="Rce1-like"/>
    <property type="match status" value="1"/>
</dbReference>
<dbReference type="GO" id="GO:0004175">
    <property type="term" value="F:endopeptidase activity"/>
    <property type="evidence" value="ECO:0007669"/>
    <property type="project" value="UniProtKB-ARBA"/>
</dbReference>
<keyword evidence="1" id="KW-1133">Transmembrane helix</keyword>
<keyword evidence="1" id="KW-0472">Membrane</keyword>
<dbReference type="InterPro" id="IPR003675">
    <property type="entry name" value="Rce1/LyrA-like_dom"/>
</dbReference>
<evidence type="ECO:0000259" key="2">
    <source>
        <dbReference type="Pfam" id="PF02517"/>
    </source>
</evidence>
<sequence>MTGLPVPAPRPGLDYHQVHRGGRPGWWRPVVGTFGLVVVMLGLVPLLVQLPFAAGYAAAGDDVGAKMHRLVDLQDPTPAGLAYLNLVLAAAIPVTWALQRLVHGLRPGWLASVRPRLRWRWFATCLGLAVLSLVATLLVSSLVPSSSSDPQLSGHLNSFTDTTRGFLLVVLFLTPLQAAGEEYAFRGYLTQAFGGLFRSRWVAVVGPAVLFALAHGAQSAPVFFDRFAFGVVAGVLVIGTGGLEAGIAMHVLNNWLAFGLALAFGDMGSTLNPTGGSWWSIPVTLTQSLVYLGLALLAARRTGVRTATERAVLLAPKGRV</sequence>
<evidence type="ECO:0000313" key="3">
    <source>
        <dbReference type="EMBL" id="NYD42476.1"/>
    </source>
</evidence>
<dbReference type="EMBL" id="JACCBG010000001">
    <property type="protein sequence ID" value="NYD42476.1"/>
    <property type="molecule type" value="Genomic_DNA"/>
</dbReference>
<name>A0A7Y9E780_9ACTN</name>
<gene>
    <name evidence="3" type="ORF">BJZ21_002559</name>
</gene>
<feature type="transmembrane region" description="Helical" evidence="1">
    <location>
        <begin position="201"/>
        <end position="217"/>
    </location>
</feature>
<organism evidence="3 4">
    <name type="scientific">Nocardioides panaciterrulae</name>
    <dbReference type="NCBI Taxonomy" id="661492"/>
    <lineage>
        <taxon>Bacteria</taxon>
        <taxon>Bacillati</taxon>
        <taxon>Actinomycetota</taxon>
        <taxon>Actinomycetes</taxon>
        <taxon>Propionibacteriales</taxon>
        <taxon>Nocardioidaceae</taxon>
        <taxon>Nocardioides</taxon>
    </lineage>
</organism>
<evidence type="ECO:0000256" key="1">
    <source>
        <dbReference type="SAM" id="Phobius"/>
    </source>
</evidence>
<dbReference type="PANTHER" id="PTHR36435">
    <property type="entry name" value="SLR1288 PROTEIN"/>
    <property type="match status" value="1"/>
</dbReference>
<feature type="transmembrane region" description="Helical" evidence="1">
    <location>
        <begin position="119"/>
        <end position="143"/>
    </location>
</feature>
<feature type="transmembrane region" description="Helical" evidence="1">
    <location>
        <begin position="223"/>
        <end position="243"/>
    </location>
</feature>
<feature type="domain" description="CAAX prenyl protease 2/Lysostaphin resistance protein A-like" evidence="2">
    <location>
        <begin position="165"/>
        <end position="256"/>
    </location>
</feature>
<keyword evidence="1" id="KW-0812">Transmembrane</keyword>
<dbReference type="PANTHER" id="PTHR36435:SF1">
    <property type="entry name" value="CAAX AMINO TERMINAL PROTEASE FAMILY PROTEIN"/>
    <property type="match status" value="1"/>
</dbReference>
<dbReference type="Proteomes" id="UP000535511">
    <property type="component" value="Unassembled WGS sequence"/>
</dbReference>